<dbReference type="FunFam" id="2.60.40.10:FF:000056">
    <property type="entry name" value="twitchin isoform X4"/>
    <property type="match status" value="3"/>
</dbReference>
<evidence type="ECO:0000313" key="4">
    <source>
        <dbReference type="Proteomes" id="UP000675881"/>
    </source>
</evidence>
<dbReference type="InterPro" id="IPR050964">
    <property type="entry name" value="Striated_Muscle_Regulatory"/>
</dbReference>
<dbReference type="InterPro" id="IPR013783">
    <property type="entry name" value="Ig-like_fold"/>
</dbReference>
<dbReference type="PROSITE" id="PS50835">
    <property type="entry name" value="IG_LIKE"/>
    <property type="match status" value="2"/>
</dbReference>
<evidence type="ECO:0000313" key="3">
    <source>
        <dbReference type="EMBL" id="CAF2805536.1"/>
    </source>
</evidence>
<dbReference type="CDD" id="cd00063">
    <property type="entry name" value="FN3"/>
    <property type="match status" value="4"/>
</dbReference>
<dbReference type="InterPro" id="IPR007110">
    <property type="entry name" value="Ig-like_dom"/>
</dbReference>
<dbReference type="InterPro" id="IPR036116">
    <property type="entry name" value="FN3_sf"/>
</dbReference>
<dbReference type="GO" id="GO:0031430">
    <property type="term" value="C:M band"/>
    <property type="evidence" value="ECO:0007669"/>
    <property type="project" value="TreeGrafter"/>
</dbReference>
<dbReference type="Pfam" id="PF07679">
    <property type="entry name" value="I-set"/>
    <property type="match status" value="3"/>
</dbReference>
<dbReference type="InterPro" id="IPR003599">
    <property type="entry name" value="Ig_sub"/>
</dbReference>
<dbReference type="GO" id="GO:0045214">
    <property type="term" value="P:sarcomere organization"/>
    <property type="evidence" value="ECO:0007669"/>
    <property type="project" value="TreeGrafter"/>
</dbReference>
<gene>
    <name evidence="3" type="ORF">LSAA_3010</name>
</gene>
<dbReference type="InterPro" id="IPR013098">
    <property type="entry name" value="Ig_I-set"/>
</dbReference>
<keyword evidence="4" id="KW-1185">Reference proteome</keyword>
<dbReference type="PRINTS" id="PR00014">
    <property type="entry name" value="FNTYPEIII"/>
</dbReference>
<dbReference type="AlphaFoldDB" id="A0A7R8H221"/>
<dbReference type="EMBL" id="HG994590">
    <property type="protein sequence ID" value="CAF2805536.1"/>
    <property type="molecule type" value="Genomic_DNA"/>
</dbReference>
<dbReference type="SMART" id="SM00409">
    <property type="entry name" value="IG"/>
    <property type="match status" value="5"/>
</dbReference>
<evidence type="ECO:0000256" key="1">
    <source>
        <dbReference type="ARBA" id="ARBA00022737"/>
    </source>
</evidence>
<dbReference type="PROSITE" id="PS50853">
    <property type="entry name" value="FN3"/>
    <property type="match status" value="4"/>
</dbReference>
<organism evidence="3 4">
    <name type="scientific">Lepeophtheirus salmonis</name>
    <name type="common">Salmon louse</name>
    <name type="synonym">Caligus salmonis</name>
    <dbReference type="NCBI Taxonomy" id="72036"/>
    <lineage>
        <taxon>Eukaryota</taxon>
        <taxon>Metazoa</taxon>
        <taxon>Ecdysozoa</taxon>
        <taxon>Arthropoda</taxon>
        <taxon>Crustacea</taxon>
        <taxon>Multicrustacea</taxon>
        <taxon>Hexanauplia</taxon>
        <taxon>Copepoda</taxon>
        <taxon>Siphonostomatoida</taxon>
        <taxon>Caligidae</taxon>
        <taxon>Lepeophtheirus</taxon>
    </lineage>
</organism>
<dbReference type="InterPro" id="IPR003961">
    <property type="entry name" value="FN3_dom"/>
</dbReference>
<dbReference type="Gene3D" id="2.60.40.10">
    <property type="entry name" value="Immunoglobulins"/>
    <property type="match status" value="10"/>
</dbReference>
<feature type="region of interest" description="Disordered" evidence="2">
    <location>
        <begin position="1"/>
        <end position="32"/>
    </location>
</feature>
<proteinExistence type="predicted"/>
<name>A0A7R8H221_LEPSM</name>
<reference evidence="3" key="1">
    <citation type="submission" date="2021-02" db="EMBL/GenBank/DDBJ databases">
        <authorList>
            <person name="Bekaert M."/>
        </authorList>
    </citation>
    <scope>NUCLEOTIDE SEQUENCE</scope>
    <source>
        <strain evidence="3">IoA-00</strain>
    </source>
</reference>
<dbReference type="OrthoDB" id="6369542at2759"/>
<dbReference type="Pfam" id="PF00041">
    <property type="entry name" value="fn3"/>
    <property type="match status" value="4"/>
</dbReference>
<dbReference type="SUPFAM" id="SSF48726">
    <property type="entry name" value="Immunoglobulin"/>
    <property type="match status" value="6"/>
</dbReference>
<feature type="compositionally biased region" description="Basic and acidic residues" evidence="2">
    <location>
        <begin position="12"/>
        <end position="32"/>
    </location>
</feature>
<accession>A0A7R8H221</accession>
<protein>
    <submittedName>
        <fullName evidence="3">(salmon louse) hypothetical protein</fullName>
    </submittedName>
</protein>
<dbReference type="InterPro" id="IPR036179">
    <property type="entry name" value="Ig-like_dom_sf"/>
</dbReference>
<dbReference type="PANTHER" id="PTHR13817:SF151">
    <property type="entry name" value="TITIN"/>
    <property type="match status" value="1"/>
</dbReference>
<dbReference type="SMART" id="SM00060">
    <property type="entry name" value="FN3"/>
    <property type="match status" value="4"/>
</dbReference>
<dbReference type="PANTHER" id="PTHR13817">
    <property type="entry name" value="TITIN"/>
    <property type="match status" value="1"/>
</dbReference>
<dbReference type="SUPFAM" id="SSF49265">
    <property type="entry name" value="Fibronectin type III"/>
    <property type="match status" value="2"/>
</dbReference>
<keyword evidence="1" id="KW-0677">Repeat</keyword>
<evidence type="ECO:0000256" key="2">
    <source>
        <dbReference type="SAM" id="MobiDB-lite"/>
    </source>
</evidence>
<dbReference type="Proteomes" id="UP000675881">
    <property type="component" value="Chromosome 11"/>
</dbReference>
<sequence length="1267" mass="141604">MPHANPLLKYFKQSDKKPELKPPEDAMKSGERKASLVLSDGLTMNEDVEWENESIPLRPEGKVPKLVNPQDKWSCGEGDNGYVIFQIEGDPLPEIQWFKGFKDLSVEPRYKTWTNGVENTIILGIHSARQEEEGDYKVLLKNRYGEHEFEFKYFVTVEGGMDFQTPVDQEVQENKVDKVVLTARLSIPNVKGKWYLRNAASLRSIKSTDYGLELHKSERFEWIHREDSYTLIVHNPTIEESGKFTLVAKTENQTFTTGGHVEVIPPDPESVKFNCILNEAGANIRWTRNGAPLPLHPRYERSVRGEKLGLVMNQLELDDAGVIGVEILEYVKDGEDDVTSCKLIVEEYPHKFTSKLKSSNVVEGEDATFEIDVEADDADVSCIVTDGKKRKLVLRNAGIGDAGEITCATNKDSSSSTLRVAHDNKFVSEVSSQNEGVERESYVFNVQVKDPSAPVDFFLNGKIIVPGADTRMEVKQMGDGKHQLIVHYITMEDYGQIEARTPTNHSDKTVSCTGSFNVIMGEKAPKLGDCGPVSGVAHKDFFKDGKEVKVGQDVNINFHGDRVDLNVINPKEKNLDPIKSLFEMLKALMKGLLTLISWTNQILLKTIEVTHISKNSCVVKLSPPDDDGGTEIKHYIIEAIDVSSSSNQWSQVAQADGKGPKSIKVNNLINKHRYRFRARAANRIGLSDPHEISGQDIIIKDPWDEPDKPGRPSVLDWSSNSCDLAWALPESDGGAPITHYEIEYKEKSMGLWQQGEILNTSDIEIKTDVNGKPMVHGTCKGLVEGNEYVFRIKAVNKGGASLPSETSDSVLAKTRYLKPFLHQPGIYNIEIKKGRTFRYDIWFGGEPAPSVTWERNGSLLLGDSDRISIELFSKKTVYCEKNTVLTVTKANRSIDTGHYTIKLLCDGGTQQATGYVNVLDVPEKPRHLNPDEIRAEHINLSWATPHDDGGTPITSYVIKMMDIDSGDWLVAMETKDTKATVKGLKPGHIYQFEVIAVNKEGESEPCRTLEPIKAENPYKPPSEPKEPNIVDFDNQSVTLRWQKPSDDGGRPITHYIIQKKDKFGGWFDALKTDDASCEARIDELEARIPGLSEGKWYQFRIIAVNKAGESSPSFETKPHLCRHKNLTPSIDKGSSSSKTIKVNRTAIWQIKVKGEPPPEFTWYKNGIQIASTDEVLITREEYQGGATAKLCVSKSQMIDAGTYSLVAENRNGQDKTDLDLIVLDLMQECECDMFKTGDLECNCSNGFRHGEVGGKHLLEIDFGNGYL</sequence>